<comment type="catalytic activity">
    <reaction evidence="11">
        <text>fluoride(in) = fluoride(out)</text>
        <dbReference type="Rhea" id="RHEA:76159"/>
        <dbReference type="ChEBI" id="CHEBI:17051"/>
    </reaction>
    <physiologicalReaction direction="left-to-right" evidence="11">
        <dbReference type="Rhea" id="RHEA:76160"/>
    </physiologicalReaction>
</comment>
<reference evidence="13 14" key="1">
    <citation type="journal article" date="2014" name="ISME J.">
        <title>Candidatus Competibacter-lineage genomes retrieved from metagenomes reveal functional metabolic diversity.</title>
        <authorList>
            <person name="McIlroy S.J."/>
            <person name="Albertsen M."/>
            <person name="Andresen E.K."/>
            <person name="Saunders A.M."/>
            <person name="Kristiansen R."/>
            <person name="Stokholm-Bjerregaard M."/>
            <person name="Nielsen K.L."/>
            <person name="Nielsen P.H."/>
        </authorList>
    </citation>
    <scope>NUCLEOTIDE SEQUENCE [LARGE SCALE GENOMIC DNA]</scope>
    <source>
        <strain evidence="13 14">Run_B_J11</strain>
    </source>
</reference>
<feature type="binding site" evidence="12">
    <location>
        <position position="79"/>
    </location>
    <ligand>
        <name>Na(+)</name>
        <dbReference type="ChEBI" id="CHEBI:29101"/>
        <note>structural</note>
    </ligand>
</feature>
<keyword evidence="9 12" id="KW-0407">Ion channel</keyword>
<evidence type="ECO:0000256" key="3">
    <source>
        <dbReference type="ARBA" id="ARBA00022519"/>
    </source>
</evidence>
<dbReference type="AlphaFoldDB" id="A0A7U7J3L9"/>
<comment type="function">
    <text evidence="12">Fluoride-specific ion channel. Important for reducing fluoride concentration in the cell, thus reducing its toxicity.</text>
</comment>
<dbReference type="PANTHER" id="PTHR28259">
    <property type="entry name" value="FLUORIDE EXPORT PROTEIN 1-RELATED"/>
    <property type="match status" value="1"/>
</dbReference>
<keyword evidence="12" id="KW-0479">Metal-binding</keyword>
<dbReference type="InterPro" id="IPR003691">
    <property type="entry name" value="FluC"/>
</dbReference>
<name>A0A7U7J3L9_9GAMM</name>
<evidence type="ECO:0000313" key="13">
    <source>
        <dbReference type="EMBL" id="CDH44310.1"/>
    </source>
</evidence>
<keyword evidence="5 12" id="KW-1133">Transmembrane helix</keyword>
<gene>
    <name evidence="12 13" type="primary">crcB</name>
    <name evidence="12" type="synonym">fluC</name>
    <name evidence="13" type="ORF">BN874_160066</name>
</gene>
<comment type="caution">
    <text evidence="13">The sequence shown here is derived from an EMBL/GenBank/DDBJ whole genome shotgun (WGS) entry which is preliminary data.</text>
</comment>
<protein>
    <recommendedName>
        <fullName evidence="12">Fluoride-specific ion channel FluC</fullName>
    </recommendedName>
</protein>
<accession>A0A7U7J3L9</accession>
<organism evidence="13 14">
    <name type="scientific">Candidatus Contendobacter odensis Run_B_J11</name>
    <dbReference type="NCBI Taxonomy" id="1400861"/>
    <lineage>
        <taxon>Bacteria</taxon>
        <taxon>Pseudomonadati</taxon>
        <taxon>Pseudomonadota</taxon>
        <taxon>Gammaproteobacteria</taxon>
        <taxon>Candidatus Competibacteraceae</taxon>
        <taxon>Candidatus Contendibacter</taxon>
    </lineage>
</organism>
<dbReference type="GO" id="GO:0062054">
    <property type="term" value="F:fluoride channel activity"/>
    <property type="evidence" value="ECO:0007669"/>
    <property type="project" value="UniProtKB-UniRule"/>
</dbReference>
<keyword evidence="2 12" id="KW-1003">Cell membrane</keyword>
<evidence type="ECO:0000256" key="5">
    <source>
        <dbReference type="ARBA" id="ARBA00022989"/>
    </source>
</evidence>
<dbReference type="EMBL" id="CBTK010000068">
    <property type="protein sequence ID" value="CDH44310.1"/>
    <property type="molecule type" value="Genomic_DNA"/>
</dbReference>
<dbReference type="Proteomes" id="UP000019184">
    <property type="component" value="Unassembled WGS sequence"/>
</dbReference>
<dbReference type="NCBIfam" id="TIGR00494">
    <property type="entry name" value="crcB"/>
    <property type="match status" value="1"/>
</dbReference>
<dbReference type="RefSeq" id="WP_034431470.1">
    <property type="nucleotide sequence ID" value="NZ_CBTK010000068.1"/>
</dbReference>
<keyword evidence="12" id="KW-0813">Transport</keyword>
<comment type="activity regulation">
    <text evidence="12">Na(+) is not transported, but it plays an essential structural role and its presence is essential for fluoride channel function.</text>
</comment>
<feature type="transmembrane region" description="Helical" evidence="12">
    <location>
        <begin position="66"/>
        <end position="85"/>
    </location>
</feature>
<evidence type="ECO:0000256" key="9">
    <source>
        <dbReference type="ARBA" id="ARBA00023303"/>
    </source>
</evidence>
<evidence type="ECO:0000256" key="12">
    <source>
        <dbReference type="HAMAP-Rule" id="MF_00454"/>
    </source>
</evidence>
<proteinExistence type="inferred from homology"/>
<keyword evidence="8 12" id="KW-0472">Membrane</keyword>
<comment type="similarity">
    <text evidence="10 12">Belongs to the fluoride channel Fluc/FEX (TC 1.A.43) family.</text>
</comment>
<dbReference type="NCBIfam" id="NF010792">
    <property type="entry name" value="PRK14196.1"/>
    <property type="match status" value="1"/>
</dbReference>
<sequence>MGFYAFLAIGIGAASGAWLRWGLGILLNPVFPTLPLGTLAANLLGGFLMGMAMQFLLEHALLPPELRLAITTGFLGGLTTFSTFSAETATLLLREEYLWTLAIVLVHVVGSVTMTMLGILTMRLLTTMGAP</sequence>
<keyword evidence="6 12" id="KW-0915">Sodium</keyword>
<dbReference type="OrthoDB" id="9806299at2"/>
<keyword evidence="3" id="KW-0997">Cell inner membrane</keyword>
<dbReference type="GO" id="GO:0005886">
    <property type="term" value="C:plasma membrane"/>
    <property type="evidence" value="ECO:0007669"/>
    <property type="project" value="UniProtKB-SubCell"/>
</dbReference>
<evidence type="ECO:0000256" key="2">
    <source>
        <dbReference type="ARBA" id="ARBA00022475"/>
    </source>
</evidence>
<dbReference type="PANTHER" id="PTHR28259:SF1">
    <property type="entry name" value="FLUORIDE EXPORT PROTEIN 1-RELATED"/>
    <property type="match status" value="1"/>
</dbReference>
<evidence type="ECO:0000256" key="10">
    <source>
        <dbReference type="ARBA" id="ARBA00035120"/>
    </source>
</evidence>
<feature type="binding site" evidence="12">
    <location>
        <position position="76"/>
    </location>
    <ligand>
        <name>Na(+)</name>
        <dbReference type="ChEBI" id="CHEBI:29101"/>
        <note>structural</note>
    </ligand>
</feature>
<keyword evidence="7 12" id="KW-0406">Ion transport</keyword>
<comment type="subcellular location">
    <subcellularLocation>
        <location evidence="1 12">Cell membrane</location>
        <topology evidence="1 12">Multi-pass membrane protein</topology>
    </subcellularLocation>
</comment>
<evidence type="ECO:0000256" key="8">
    <source>
        <dbReference type="ARBA" id="ARBA00023136"/>
    </source>
</evidence>
<evidence type="ECO:0000256" key="1">
    <source>
        <dbReference type="ARBA" id="ARBA00004651"/>
    </source>
</evidence>
<evidence type="ECO:0000256" key="7">
    <source>
        <dbReference type="ARBA" id="ARBA00023065"/>
    </source>
</evidence>
<feature type="transmembrane region" description="Helical" evidence="12">
    <location>
        <begin position="40"/>
        <end position="57"/>
    </location>
</feature>
<dbReference type="GO" id="GO:0140114">
    <property type="term" value="P:cellular detoxification of fluoride"/>
    <property type="evidence" value="ECO:0007669"/>
    <property type="project" value="UniProtKB-UniRule"/>
</dbReference>
<evidence type="ECO:0000256" key="4">
    <source>
        <dbReference type="ARBA" id="ARBA00022692"/>
    </source>
</evidence>
<evidence type="ECO:0000256" key="11">
    <source>
        <dbReference type="ARBA" id="ARBA00035585"/>
    </source>
</evidence>
<dbReference type="GO" id="GO:0046872">
    <property type="term" value="F:metal ion binding"/>
    <property type="evidence" value="ECO:0007669"/>
    <property type="project" value="UniProtKB-KW"/>
</dbReference>
<dbReference type="Pfam" id="PF02537">
    <property type="entry name" value="CRCB"/>
    <property type="match status" value="1"/>
</dbReference>
<evidence type="ECO:0000256" key="6">
    <source>
        <dbReference type="ARBA" id="ARBA00023053"/>
    </source>
</evidence>
<keyword evidence="4 12" id="KW-0812">Transmembrane</keyword>
<feature type="transmembrane region" description="Helical" evidence="12">
    <location>
        <begin position="97"/>
        <end position="120"/>
    </location>
</feature>
<dbReference type="HAMAP" id="MF_00454">
    <property type="entry name" value="FluC"/>
    <property type="match status" value="1"/>
</dbReference>
<evidence type="ECO:0000313" key="14">
    <source>
        <dbReference type="Proteomes" id="UP000019184"/>
    </source>
</evidence>
<keyword evidence="14" id="KW-1185">Reference proteome</keyword>